<keyword evidence="1" id="KW-0812">Transmembrane</keyword>
<feature type="transmembrane region" description="Helical" evidence="1">
    <location>
        <begin position="285"/>
        <end position="305"/>
    </location>
</feature>
<feature type="transmembrane region" description="Helical" evidence="1">
    <location>
        <begin position="106"/>
        <end position="123"/>
    </location>
</feature>
<dbReference type="AlphaFoldDB" id="A0A8J3T8B8"/>
<feature type="transmembrane region" description="Helical" evidence="1">
    <location>
        <begin position="259"/>
        <end position="278"/>
    </location>
</feature>
<dbReference type="GO" id="GO:0005886">
    <property type="term" value="C:plasma membrane"/>
    <property type="evidence" value="ECO:0007669"/>
    <property type="project" value="TreeGrafter"/>
</dbReference>
<dbReference type="EMBL" id="BOON01000005">
    <property type="protein sequence ID" value="GII21137.1"/>
    <property type="molecule type" value="Genomic_DNA"/>
</dbReference>
<accession>A0A8J3T8B8</accession>
<evidence type="ECO:0000313" key="3">
    <source>
        <dbReference type="Proteomes" id="UP000599074"/>
    </source>
</evidence>
<sequence>MTTSQCPPASDTNATDTNAATVGTAAATPAQRATGLAAALGCGALVAVQSRVNGDLAARLHDGIAAAVISFGIGLIVLAVAAAVLPSVRSGLASVRDAVSTGRLRWWHLLGGACGALLVLSQGVTVPVIGVAVFSVAIVAGQSVSSLAVDRLGIGPTGHHPLTPARVIGAVLTVGAVLVAVSNQVGRPGLLALAALPALAGIGTSWQQAVNGRVRQWAGSALPATLVNFAAGMAALLITFSVDVAVRGWPTGALPHQPWLYVGGLIGVLFIAVSASVVRWTGVLLLGLATIAGQLLMATLIDFLAPGSAGGPGANTLLGIALTLVAVGIAALPTRRRPS</sequence>
<gene>
    <name evidence="2" type="ORF">Pme01_07340</name>
</gene>
<name>A0A8J3T8B8_9ACTN</name>
<comment type="caution">
    <text evidence="2">The sequence shown here is derived from an EMBL/GenBank/DDBJ whole genome shotgun (WGS) entry which is preliminary data.</text>
</comment>
<feature type="transmembrane region" description="Helical" evidence="1">
    <location>
        <begin position="317"/>
        <end position="334"/>
    </location>
</feature>
<dbReference type="PANTHER" id="PTHR34821:SF2">
    <property type="entry name" value="INNER MEMBRANE PROTEIN YDCZ"/>
    <property type="match status" value="1"/>
</dbReference>
<proteinExistence type="predicted"/>
<feature type="transmembrane region" description="Helical" evidence="1">
    <location>
        <begin position="218"/>
        <end position="239"/>
    </location>
</feature>
<organism evidence="2 3">
    <name type="scientific">Planosporangium mesophilum</name>
    <dbReference type="NCBI Taxonomy" id="689768"/>
    <lineage>
        <taxon>Bacteria</taxon>
        <taxon>Bacillati</taxon>
        <taxon>Actinomycetota</taxon>
        <taxon>Actinomycetes</taxon>
        <taxon>Micromonosporales</taxon>
        <taxon>Micromonosporaceae</taxon>
        <taxon>Planosporangium</taxon>
    </lineage>
</organism>
<keyword evidence="3" id="KW-1185">Reference proteome</keyword>
<keyword evidence="1" id="KW-1133">Transmembrane helix</keyword>
<feature type="transmembrane region" description="Helical" evidence="1">
    <location>
        <begin position="161"/>
        <end position="182"/>
    </location>
</feature>
<dbReference type="InterPro" id="IPR006750">
    <property type="entry name" value="YdcZ"/>
</dbReference>
<dbReference type="PANTHER" id="PTHR34821">
    <property type="entry name" value="INNER MEMBRANE PROTEIN YDCZ"/>
    <property type="match status" value="1"/>
</dbReference>
<evidence type="ECO:0000313" key="2">
    <source>
        <dbReference type="EMBL" id="GII21137.1"/>
    </source>
</evidence>
<keyword evidence="1" id="KW-0472">Membrane</keyword>
<dbReference type="Pfam" id="PF04657">
    <property type="entry name" value="DMT_YdcZ"/>
    <property type="match status" value="2"/>
</dbReference>
<evidence type="ECO:0000256" key="1">
    <source>
        <dbReference type="SAM" id="Phobius"/>
    </source>
</evidence>
<dbReference type="Proteomes" id="UP000599074">
    <property type="component" value="Unassembled WGS sequence"/>
</dbReference>
<feature type="transmembrane region" description="Helical" evidence="1">
    <location>
        <begin position="64"/>
        <end position="85"/>
    </location>
</feature>
<protein>
    <submittedName>
        <fullName evidence="2">Membrane protein</fullName>
    </submittedName>
</protein>
<reference evidence="2" key="1">
    <citation type="submission" date="2021-01" db="EMBL/GenBank/DDBJ databases">
        <title>Whole genome shotgun sequence of Planosporangium mesophilum NBRC 109066.</title>
        <authorList>
            <person name="Komaki H."/>
            <person name="Tamura T."/>
        </authorList>
    </citation>
    <scope>NUCLEOTIDE SEQUENCE</scope>
    <source>
        <strain evidence="2">NBRC 109066</strain>
    </source>
</reference>